<dbReference type="InterPro" id="IPR036390">
    <property type="entry name" value="WH_DNA-bd_sf"/>
</dbReference>
<dbReference type="OrthoDB" id="8659436at2"/>
<dbReference type="RefSeq" id="WP_057798309.1">
    <property type="nucleotide sequence ID" value="NZ_AZFM01000011.1"/>
</dbReference>
<keyword evidence="4" id="KW-0805">Transcription regulation</keyword>
<gene>
    <name evidence="8" type="ORF">FC46_GL000211</name>
</gene>
<dbReference type="CDD" id="cd07153">
    <property type="entry name" value="Fur_like"/>
    <property type="match status" value="1"/>
</dbReference>
<evidence type="ECO:0000256" key="1">
    <source>
        <dbReference type="ARBA" id="ARBA00007957"/>
    </source>
</evidence>
<dbReference type="Proteomes" id="UP000051036">
    <property type="component" value="Unassembled WGS sequence"/>
</dbReference>
<dbReference type="InterPro" id="IPR002481">
    <property type="entry name" value="FUR"/>
</dbReference>
<organism evidence="8 9">
    <name type="scientific">Lactobacillus kalixensis DSM 16043</name>
    <dbReference type="NCBI Taxonomy" id="1423763"/>
    <lineage>
        <taxon>Bacteria</taxon>
        <taxon>Bacillati</taxon>
        <taxon>Bacillota</taxon>
        <taxon>Bacilli</taxon>
        <taxon>Lactobacillales</taxon>
        <taxon>Lactobacillaceae</taxon>
        <taxon>Lactobacillus</taxon>
    </lineage>
</organism>
<dbReference type="Gene3D" id="1.10.10.10">
    <property type="entry name" value="Winged helix-like DNA-binding domain superfamily/Winged helix DNA-binding domain"/>
    <property type="match status" value="1"/>
</dbReference>
<comment type="similarity">
    <text evidence="1">Belongs to the Fur family.</text>
</comment>
<feature type="binding site" evidence="7">
    <location>
        <position position="95"/>
    </location>
    <ligand>
        <name>Zn(2+)</name>
        <dbReference type="ChEBI" id="CHEBI:29105"/>
    </ligand>
</feature>
<dbReference type="GO" id="GO:0008270">
    <property type="term" value="F:zinc ion binding"/>
    <property type="evidence" value="ECO:0007669"/>
    <property type="project" value="TreeGrafter"/>
</dbReference>
<dbReference type="PANTHER" id="PTHR33202:SF8">
    <property type="entry name" value="PEROXIDE-RESPONSIVE REPRESSOR PERR"/>
    <property type="match status" value="1"/>
</dbReference>
<evidence type="ECO:0000256" key="2">
    <source>
        <dbReference type="ARBA" id="ARBA00022491"/>
    </source>
</evidence>
<feature type="binding site" evidence="7">
    <location>
        <position position="139"/>
    </location>
    <ligand>
        <name>Zn(2+)</name>
        <dbReference type="ChEBI" id="CHEBI:29105"/>
    </ligand>
</feature>
<accession>A0A0R1UGQ9</accession>
<dbReference type="PATRIC" id="fig|1423763.3.peg.216"/>
<evidence type="ECO:0000256" key="3">
    <source>
        <dbReference type="ARBA" id="ARBA00022833"/>
    </source>
</evidence>
<feature type="binding site" evidence="7">
    <location>
        <position position="136"/>
    </location>
    <ligand>
        <name>Zn(2+)</name>
        <dbReference type="ChEBI" id="CHEBI:29105"/>
    </ligand>
</feature>
<evidence type="ECO:0000313" key="9">
    <source>
        <dbReference type="Proteomes" id="UP000051036"/>
    </source>
</evidence>
<keyword evidence="2" id="KW-0678">Repressor</keyword>
<dbReference type="GO" id="GO:0045892">
    <property type="term" value="P:negative regulation of DNA-templated transcription"/>
    <property type="evidence" value="ECO:0007669"/>
    <property type="project" value="TreeGrafter"/>
</dbReference>
<evidence type="ECO:0000256" key="5">
    <source>
        <dbReference type="ARBA" id="ARBA00023125"/>
    </source>
</evidence>
<comment type="caution">
    <text evidence="8">The sequence shown here is derived from an EMBL/GenBank/DDBJ whole genome shotgun (WGS) entry which is preliminary data.</text>
</comment>
<proteinExistence type="inferred from homology"/>
<dbReference type="GO" id="GO:0003700">
    <property type="term" value="F:DNA-binding transcription factor activity"/>
    <property type="evidence" value="ECO:0007669"/>
    <property type="project" value="InterPro"/>
</dbReference>
<evidence type="ECO:0000313" key="8">
    <source>
        <dbReference type="EMBL" id="KRL90307.1"/>
    </source>
</evidence>
<evidence type="ECO:0000256" key="6">
    <source>
        <dbReference type="ARBA" id="ARBA00023163"/>
    </source>
</evidence>
<dbReference type="AlphaFoldDB" id="A0A0R1UGQ9"/>
<evidence type="ECO:0000256" key="4">
    <source>
        <dbReference type="ARBA" id="ARBA00023015"/>
    </source>
</evidence>
<dbReference type="GO" id="GO:0000976">
    <property type="term" value="F:transcription cis-regulatory region binding"/>
    <property type="evidence" value="ECO:0007669"/>
    <property type="project" value="TreeGrafter"/>
</dbReference>
<dbReference type="Gene3D" id="3.30.1490.190">
    <property type="match status" value="1"/>
</dbReference>
<keyword evidence="7" id="KW-0479">Metal-binding</keyword>
<dbReference type="PANTHER" id="PTHR33202">
    <property type="entry name" value="ZINC UPTAKE REGULATION PROTEIN"/>
    <property type="match status" value="1"/>
</dbReference>
<feature type="binding site" evidence="7">
    <location>
        <position position="92"/>
    </location>
    <ligand>
        <name>Zn(2+)</name>
        <dbReference type="ChEBI" id="CHEBI:29105"/>
    </ligand>
</feature>
<reference evidence="8 9" key="1">
    <citation type="journal article" date="2015" name="Genome Announc.">
        <title>Expanding the biotechnology potential of lactobacilli through comparative genomics of 213 strains and associated genera.</title>
        <authorList>
            <person name="Sun Z."/>
            <person name="Harris H.M."/>
            <person name="McCann A."/>
            <person name="Guo C."/>
            <person name="Argimon S."/>
            <person name="Zhang W."/>
            <person name="Yang X."/>
            <person name="Jeffery I.B."/>
            <person name="Cooney J.C."/>
            <person name="Kagawa T.F."/>
            <person name="Liu W."/>
            <person name="Song Y."/>
            <person name="Salvetti E."/>
            <person name="Wrobel A."/>
            <person name="Rasinkangas P."/>
            <person name="Parkhill J."/>
            <person name="Rea M.C."/>
            <person name="O'Sullivan O."/>
            <person name="Ritari J."/>
            <person name="Douillard F.P."/>
            <person name="Paul Ross R."/>
            <person name="Yang R."/>
            <person name="Briner A.E."/>
            <person name="Felis G.E."/>
            <person name="de Vos W.M."/>
            <person name="Barrangou R."/>
            <person name="Klaenhammer T.R."/>
            <person name="Caufield P.W."/>
            <person name="Cui Y."/>
            <person name="Zhang H."/>
            <person name="O'Toole P.W."/>
        </authorList>
    </citation>
    <scope>NUCLEOTIDE SEQUENCE [LARGE SCALE GENOMIC DNA]</scope>
    <source>
        <strain evidence="8 9">DSM 16043</strain>
    </source>
</reference>
<dbReference type="EMBL" id="AZFM01000011">
    <property type="protein sequence ID" value="KRL90307.1"/>
    <property type="molecule type" value="Genomic_DNA"/>
</dbReference>
<dbReference type="SUPFAM" id="SSF46785">
    <property type="entry name" value="Winged helix' DNA-binding domain"/>
    <property type="match status" value="1"/>
</dbReference>
<keyword evidence="9" id="KW-1185">Reference proteome</keyword>
<protein>
    <submittedName>
        <fullName evidence="8">Ferric uptake regulator</fullName>
    </submittedName>
</protein>
<dbReference type="InterPro" id="IPR043135">
    <property type="entry name" value="Fur_C"/>
</dbReference>
<dbReference type="Pfam" id="PF01475">
    <property type="entry name" value="FUR"/>
    <property type="match status" value="1"/>
</dbReference>
<dbReference type="GO" id="GO:1900376">
    <property type="term" value="P:regulation of secondary metabolite biosynthetic process"/>
    <property type="evidence" value="ECO:0007669"/>
    <property type="project" value="TreeGrafter"/>
</dbReference>
<dbReference type="STRING" id="1423763.FC46_GL000211"/>
<evidence type="ECO:0000256" key="7">
    <source>
        <dbReference type="PIRSR" id="PIRSR602481-1"/>
    </source>
</evidence>
<sequence>MYDEKAKELLHKHHLNATKPRIKILSYLIKNHNHPTAEMLYHDLAEDEQSSKATIYNTLNSLISVGIVIEIKNGDNSTHYDYFVEPHFHIICKNCGKISDVFYPNFDAIEEKMKEKAQEQTGYLASSSHLEIYGLCPNCQEKLNIKK</sequence>
<name>A0A0R1UGQ9_9LACO</name>
<keyword evidence="5" id="KW-0238">DNA-binding</keyword>
<comment type="cofactor">
    <cofactor evidence="7">
        <name>Zn(2+)</name>
        <dbReference type="ChEBI" id="CHEBI:29105"/>
    </cofactor>
    <text evidence="7">Binds 1 zinc ion per subunit.</text>
</comment>
<keyword evidence="6" id="KW-0804">Transcription</keyword>
<dbReference type="InterPro" id="IPR036388">
    <property type="entry name" value="WH-like_DNA-bd_sf"/>
</dbReference>
<keyword evidence="3 7" id="KW-0862">Zinc</keyword>